<accession>A0CXG6</accession>
<dbReference type="STRING" id="5888.A0CXG6"/>
<dbReference type="GO" id="GO:0005634">
    <property type="term" value="C:nucleus"/>
    <property type="evidence" value="ECO:0007669"/>
    <property type="project" value="UniProtKB-SubCell"/>
</dbReference>
<dbReference type="KEGG" id="ptm:GSPATT00011115001"/>
<dbReference type="GeneID" id="5028665"/>
<dbReference type="FunFam" id="1.10.20.10:FF:000085">
    <property type="entry name" value="Histone H3.2"/>
    <property type="match status" value="1"/>
</dbReference>
<comment type="similarity">
    <text evidence="3">Belongs to the histone H3 family.</text>
</comment>
<dbReference type="SUPFAM" id="SSF47113">
    <property type="entry name" value="Histone-fold"/>
    <property type="match status" value="1"/>
</dbReference>
<keyword evidence="7" id="KW-0544">Nucleosome core</keyword>
<proteinExistence type="inferred from homology"/>
<dbReference type="InterPro" id="IPR009072">
    <property type="entry name" value="Histone-fold"/>
</dbReference>
<dbReference type="SMART" id="SM00428">
    <property type="entry name" value="H3"/>
    <property type="match status" value="1"/>
</dbReference>
<feature type="compositionally biased region" description="Basic residues" evidence="8">
    <location>
        <begin position="19"/>
        <end position="34"/>
    </location>
</feature>
<comment type="subcellular location">
    <subcellularLocation>
        <location evidence="2">Chromosome</location>
    </subcellularLocation>
    <subcellularLocation>
        <location evidence="1">Nucleus</location>
    </subcellularLocation>
</comment>
<evidence type="ECO:0000256" key="1">
    <source>
        <dbReference type="ARBA" id="ARBA00004123"/>
    </source>
</evidence>
<dbReference type="Proteomes" id="UP000000600">
    <property type="component" value="Unassembled WGS sequence"/>
</dbReference>
<evidence type="ECO:0000256" key="6">
    <source>
        <dbReference type="ARBA" id="ARBA00023242"/>
    </source>
</evidence>
<dbReference type="OMA" id="CRMRIQP"/>
<dbReference type="PANTHER" id="PTHR45810">
    <property type="entry name" value="HISTONE H3.2"/>
    <property type="match status" value="1"/>
</dbReference>
<dbReference type="GO" id="GO:0030527">
    <property type="term" value="F:structural constituent of chromatin"/>
    <property type="evidence" value="ECO:0007669"/>
    <property type="project" value="InterPro"/>
</dbReference>
<sequence>MARTKEGKEMSKKSIAKTSGKKMKSKRKERKPHRFRPGTVALKEIRKFQESSRLLIRKIPFQRLIREIAGVNEKEMRFQSSAIFALQEATEAFIVNLLEDSVLYINLARRIRGDEF</sequence>
<dbReference type="PANTHER" id="PTHR45810:SF1">
    <property type="entry name" value="HISTONE H3-LIKE CENTROMERIC PROTEIN A"/>
    <property type="match status" value="1"/>
</dbReference>
<dbReference type="eggNOG" id="KOG1745">
    <property type="taxonomic scope" value="Eukaryota"/>
</dbReference>
<keyword evidence="11" id="KW-1185">Reference proteome</keyword>
<evidence type="ECO:0000256" key="3">
    <source>
        <dbReference type="ARBA" id="ARBA00010343"/>
    </source>
</evidence>
<dbReference type="GO" id="GO:0000786">
    <property type="term" value="C:nucleosome"/>
    <property type="evidence" value="ECO:0007669"/>
    <property type="project" value="UniProtKB-KW"/>
</dbReference>
<evidence type="ECO:0000256" key="2">
    <source>
        <dbReference type="ARBA" id="ARBA00004286"/>
    </source>
</evidence>
<evidence type="ECO:0000313" key="11">
    <source>
        <dbReference type="Proteomes" id="UP000000600"/>
    </source>
</evidence>
<evidence type="ECO:0000256" key="7">
    <source>
        <dbReference type="ARBA" id="ARBA00023269"/>
    </source>
</evidence>
<keyword evidence="5" id="KW-0238">DNA-binding</keyword>
<reference evidence="10 11" key="1">
    <citation type="journal article" date="2006" name="Nature">
        <title>Global trends of whole-genome duplications revealed by the ciliate Paramecium tetraurelia.</title>
        <authorList>
            <consortium name="Genoscope"/>
            <person name="Aury J.-M."/>
            <person name="Jaillon O."/>
            <person name="Duret L."/>
            <person name="Noel B."/>
            <person name="Jubin C."/>
            <person name="Porcel B.M."/>
            <person name="Segurens B."/>
            <person name="Daubin V."/>
            <person name="Anthouard V."/>
            <person name="Aiach N."/>
            <person name="Arnaiz O."/>
            <person name="Billaut A."/>
            <person name="Beisson J."/>
            <person name="Blanc I."/>
            <person name="Bouhouche K."/>
            <person name="Camara F."/>
            <person name="Duharcourt S."/>
            <person name="Guigo R."/>
            <person name="Gogendeau D."/>
            <person name="Katinka M."/>
            <person name="Keller A.-M."/>
            <person name="Kissmehl R."/>
            <person name="Klotz C."/>
            <person name="Koll F."/>
            <person name="Le Moue A."/>
            <person name="Lepere C."/>
            <person name="Malinsky S."/>
            <person name="Nowacki M."/>
            <person name="Nowak J.K."/>
            <person name="Plattner H."/>
            <person name="Poulain J."/>
            <person name="Ruiz F."/>
            <person name="Serrano V."/>
            <person name="Zagulski M."/>
            <person name="Dessen P."/>
            <person name="Betermier M."/>
            <person name="Weissenbach J."/>
            <person name="Scarpelli C."/>
            <person name="Schachter V."/>
            <person name="Sperling L."/>
            <person name="Meyer E."/>
            <person name="Cohen J."/>
            <person name="Wincker P."/>
        </authorList>
    </citation>
    <scope>NUCLEOTIDE SEQUENCE [LARGE SCALE GENOMIC DNA]</scope>
    <source>
        <strain evidence="10 11">Stock d4-2</strain>
    </source>
</reference>
<dbReference type="HOGENOM" id="CLU_078295_4_0_1"/>
<evidence type="ECO:0000256" key="5">
    <source>
        <dbReference type="ARBA" id="ARBA00023125"/>
    </source>
</evidence>
<evidence type="ECO:0000256" key="4">
    <source>
        <dbReference type="ARBA" id="ARBA00022454"/>
    </source>
</evidence>
<dbReference type="Gene3D" id="1.10.20.10">
    <property type="entry name" value="Histone, subunit A"/>
    <property type="match status" value="1"/>
</dbReference>
<feature type="domain" description="Core Histone H2A/H2B/H3" evidence="9">
    <location>
        <begin position="37"/>
        <end position="111"/>
    </location>
</feature>
<feature type="compositionally biased region" description="Basic and acidic residues" evidence="8">
    <location>
        <begin position="1"/>
        <end position="12"/>
    </location>
</feature>
<organism evidence="10 11">
    <name type="scientific">Paramecium tetraurelia</name>
    <dbReference type="NCBI Taxonomy" id="5888"/>
    <lineage>
        <taxon>Eukaryota</taxon>
        <taxon>Sar</taxon>
        <taxon>Alveolata</taxon>
        <taxon>Ciliophora</taxon>
        <taxon>Intramacronucleata</taxon>
        <taxon>Oligohymenophorea</taxon>
        <taxon>Peniculida</taxon>
        <taxon>Parameciidae</taxon>
        <taxon>Paramecium</taxon>
    </lineage>
</organism>
<name>A0CXG6_PARTE</name>
<dbReference type="CDD" id="cd22911">
    <property type="entry name" value="HFD_H3"/>
    <property type="match status" value="1"/>
</dbReference>
<dbReference type="InParanoid" id="A0CXG6"/>
<evidence type="ECO:0000259" key="9">
    <source>
        <dbReference type="Pfam" id="PF00125"/>
    </source>
</evidence>
<feature type="region of interest" description="Disordered" evidence="8">
    <location>
        <begin position="1"/>
        <end position="34"/>
    </location>
</feature>
<dbReference type="Pfam" id="PF00125">
    <property type="entry name" value="Histone"/>
    <property type="match status" value="1"/>
</dbReference>
<dbReference type="InterPro" id="IPR000164">
    <property type="entry name" value="Histone_H3/CENP-A"/>
</dbReference>
<dbReference type="GO" id="GO:0003677">
    <property type="term" value="F:DNA binding"/>
    <property type="evidence" value="ECO:0007669"/>
    <property type="project" value="UniProtKB-KW"/>
</dbReference>
<dbReference type="EMBL" id="CT868208">
    <property type="protein sequence ID" value="CAK75483.1"/>
    <property type="molecule type" value="Genomic_DNA"/>
</dbReference>
<evidence type="ECO:0000256" key="8">
    <source>
        <dbReference type="SAM" id="MobiDB-lite"/>
    </source>
</evidence>
<dbReference type="AlphaFoldDB" id="A0CXG6"/>
<dbReference type="PRINTS" id="PR00622">
    <property type="entry name" value="HISTONEH3"/>
</dbReference>
<dbReference type="GO" id="GO:0046982">
    <property type="term" value="F:protein heterodimerization activity"/>
    <property type="evidence" value="ECO:0007669"/>
    <property type="project" value="InterPro"/>
</dbReference>
<evidence type="ECO:0000313" key="10">
    <source>
        <dbReference type="EMBL" id="CAK75483.1"/>
    </source>
</evidence>
<dbReference type="OrthoDB" id="428318at2759"/>
<keyword evidence="4" id="KW-0158">Chromosome</keyword>
<keyword evidence="6" id="KW-0539">Nucleus</keyword>
<dbReference type="RefSeq" id="XP_001442880.1">
    <property type="nucleotide sequence ID" value="XM_001442843.2"/>
</dbReference>
<gene>
    <name evidence="10" type="ORF">GSPATT00011115001</name>
</gene>
<protein>
    <recommendedName>
        <fullName evidence="9">Core Histone H2A/H2B/H3 domain-containing protein</fullName>
    </recommendedName>
</protein>
<dbReference type="InterPro" id="IPR007125">
    <property type="entry name" value="H2A/H2B/H3"/>
</dbReference>